<dbReference type="OrthoDB" id="5358702at2759"/>
<dbReference type="PANTHER" id="PTHR11129">
    <property type="entry name" value="PROTEIN FARNESYLTRANSFERASE ALPHA SUBUNIT/RAB GERANYLGERANYL TRANSFERASE ALPHA SUBUNIT"/>
    <property type="match status" value="1"/>
</dbReference>
<keyword evidence="4" id="KW-0677">Repeat</keyword>
<evidence type="ECO:0000256" key="1">
    <source>
        <dbReference type="ARBA" id="ARBA00006734"/>
    </source>
</evidence>
<comment type="caution">
    <text evidence="5">The sequence shown here is derived from an EMBL/GenBank/DDBJ whole genome shotgun (WGS) entry which is preliminary data.</text>
</comment>
<name>A0A8S4NNR4_OWEFU</name>
<dbReference type="GO" id="GO:0008318">
    <property type="term" value="F:protein prenyltransferase activity"/>
    <property type="evidence" value="ECO:0007669"/>
    <property type="project" value="InterPro"/>
</dbReference>
<keyword evidence="2" id="KW-0637">Prenyltransferase</keyword>
<protein>
    <recommendedName>
        <fullName evidence="7">Protein prenyltransferase alpha subunit repeat-containing protein 1</fullName>
    </recommendedName>
</protein>
<comment type="similarity">
    <text evidence="1">Belongs to the protein prenyltransferase subunit alpha family.</text>
</comment>
<dbReference type="InterPro" id="IPR002088">
    <property type="entry name" value="Prenyl_trans_a"/>
</dbReference>
<evidence type="ECO:0008006" key="7">
    <source>
        <dbReference type="Google" id="ProtNLM"/>
    </source>
</evidence>
<sequence>MEDELSEMCKKILNDINAILKKDLQIDEYDVIPTLGKTTLNRSPILHEEHKLGVESWCIKPLFLYCYSGLMEQRDKMKQIKRILDEDVQSLLTLSRLVVMVQADCMTAWNIRKELIEAGKHKVMEDLSLSALILTKHPKSAETFAHRKWLLEKIAKTCGAYTATLNDTVNIDLELQVCQGAADRYPNNYNAWTHRIWVVQTLAKEQLKVCHKELHTTQKWINTHVSDHSGFHYRQFLFLEISKYLKIIPQCRSQQLDNQNIPLEFDCASGCSEGCDDDCVLVKKNISKLTHYEKSREVLVQLLCREVNITTYLIEHYPGHEAVWYHRRSVVWSLMNNHNTVNRVQTTGSPTEEIKVKIQRMDTESEELIAKEKKFSQQFIDGSSNTWQAMLAERYMKWIDNLN</sequence>
<dbReference type="PANTHER" id="PTHR11129:SF3">
    <property type="entry name" value="PROTEIN PRENYLTRANSFERASE ALPHA SUBUNIT REPEAT-CONTAINING PROTEIN 1"/>
    <property type="match status" value="1"/>
</dbReference>
<evidence type="ECO:0000256" key="3">
    <source>
        <dbReference type="ARBA" id="ARBA00022679"/>
    </source>
</evidence>
<gene>
    <name evidence="5" type="ORF">OFUS_LOCUS9849</name>
</gene>
<evidence type="ECO:0000256" key="2">
    <source>
        <dbReference type="ARBA" id="ARBA00022602"/>
    </source>
</evidence>
<evidence type="ECO:0000313" key="5">
    <source>
        <dbReference type="EMBL" id="CAH1783511.1"/>
    </source>
</evidence>
<proteinExistence type="inferred from homology"/>
<evidence type="ECO:0000313" key="6">
    <source>
        <dbReference type="Proteomes" id="UP000749559"/>
    </source>
</evidence>
<dbReference type="PROSITE" id="PS51147">
    <property type="entry name" value="PFTA"/>
    <property type="match status" value="1"/>
</dbReference>
<dbReference type="SUPFAM" id="SSF48439">
    <property type="entry name" value="Protein prenylyltransferase"/>
    <property type="match status" value="1"/>
</dbReference>
<evidence type="ECO:0000256" key="4">
    <source>
        <dbReference type="ARBA" id="ARBA00022737"/>
    </source>
</evidence>
<dbReference type="Gene3D" id="1.25.40.120">
    <property type="entry name" value="Protein prenylyltransferase"/>
    <property type="match status" value="1"/>
</dbReference>
<dbReference type="GO" id="GO:0005737">
    <property type="term" value="C:cytoplasm"/>
    <property type="evidence" value="ECO:0007669"/>
    <property type="project" value="TreeGrafter"/>
</dbReference>
<accession>A0A8S4NNR4</accession>
<keyword evidence="3" id="KW-0808">Transferase</keyword>
<reference evidence="5" key="1">
    <citation type="submission" date="2022-03" db="EMBL/GenBank/DDBJ databases">
        <authorList>
            <person name="Martin C."/>
        </authorList>
    </citation>
    <scope>NUCLEOTIDE SEQUENCE</scope>
</reference>
<dbReference type="Pfam" id="PF01239">
    <property type="entry name" value="PPTA"/>
    <property type="match status" value="4"/>
</dbReference>
<organism evidence="5 6">
    <name type="scientific">Owenia fusiformis</name>
    <name type="common">Polychaete worm</name>
    <dbReference type="NCBI Taxonomy" id="6347"/>
    <lineage>
        <taxon>Eukaryota</taxon>
        <taxon>Metazoa</taxon>
        <taxon>Spiralia</taxon>
        <taxon>Lophotrochozoa</taxon>
        <taxon>Annelida</taxon>
        <taxon>Polychaeta</taxon>
        <taxon>Sedentaria</taxon>
        <taxon>Canalipalpata</taxon>
        <taxon>Sabellida</taxon>
        <taxon>Oweniida</taxon>
        <taxon>Oweniidae</taxon>
        <taxon>Owenia</taxon>
    </lineage>
</organism>
<dbReference type="AlphaFoldDB" id="A0A8S4NNR4"/>
<keyword evidence="6" id="KW-1185">Reference proteome</keyword>
<dbReference type="Proteomes" id="UP000749559">
    <property type="component" value="Unassembled WGS sequence"/>
</dbReference>
<dbReference type="EMBL" id="CAIIXF020000005">
    <property type="protein sequence ID" value="CAH1783511.1"/>
    <property type="molecule type" value="Genomic_DNA"/>
</dbReference>